<dbReference type="Proteomes" id="UP000199411">
    <property type="component" value="Unassembled WGS sequence"/>
</dbReference>
<accession>A0A1G6I8G7</accession>
<dbReference type="AlphaFoldDB" id="A0A1G6I8G7"/>
<feature type="transmembrane region" description="Helical" evidence="6">
    <location>
        <begin position="28"/>
        <end position="45"/>
    </location>
</feature>
<dbReference type="PANTHER" id="PTHR21716:SF4">
    <property type="entry name" value="TRANSMEMBRANE PROTEIN 245"/>
    <property type="match status" value="1"/>
</dbReference>
<feature type="transmembrane region" description="Helical" evidence="6">
    <location>
        <begin position="57"/>
        <end position="77"/>
    </location>
</feature>
<evidence type="ECO:0000256" key="6">
    <source>
        <dbReference type="SAM" id="Phobius"/>
    </source>
</evidence>
<dbReference type="GO" id="GO:0016020">
    <property type="term" value="C:membrane"/>
    <property type="evidence" value="ECO:0007669"/>
    <property type="project" value="UniProtKB-SubCell"/>
</dbReference>
<proteinExistence type="inferred from homology"/>
<evidence type="ECO:0000313" key="8">
    <source>
        <dbReference type="Proteomes" id="UP000199411"/>
    </source>
</evidence>
<comment type="similarity">
    <text evidence="2">Belongs to the autoinducer-2 exporter (AI-2E) (TC 2.A.86) family.</text>
</comment>
<evidence type="ECO:0000256" key="3">
    <source>
        <dbReference type="ARBA" id="ARBA00022692"/>
    </source>
</evidence>
<feature type="transmembrane region" description="Helical" evidence="6">
    <location>
        <begin position="284"/>
        <end position="317"/>
    </location>
</feature>
<dbReference type="OrthoDB" id="9773730at2"/>
<feature type="transmembrane region" description="Helical" evidence="6">
    <location>
        <begin position="184"/>
        <end position="206"/>
    </location>
</feature>
<gene>
    <name evidence="7" type="ORF">SAMN05660835_00245</name>
</gene>
<evidence type="ECO:0000256" key="1">
    <source>
        <dbReference type="ARBA" id="ARBA00004141"/>
    </source>
</evidence>
<feature type="transmembrane region" description="Helical" evidence="6">
    <location>
        <begin position="5"/>
        <end position="22"/>
    </location>
</feature>
<dbReference type="EMBL" id="FMYU01000001">
    <property type="protein sequence ID" value="SDC02804.1"/>
    <property type="molecule type" value="Genomic_DNA"/>
</dbReference>
<evidence type="ECO:0000256" key="5">
    <source>
        <dbReference type="ARBA" id="ARBA00023136"/>
    </source>
</evidence>
<dbReference type="InterPro" id="IPR002549">
    <property type="entry name" value="AI-2E-like"/>
</dbReference>
<feature type="transmembrane region" description="Helical" evidence="6">
    <location>
        <begin position="247"/>
        <end position="264"/>
    </location>
</feature>
<protein>
    <submittedName>
        <fullName evidence="7">Predicted PurR-regulated permease PerM</fullName>
    </submittedName>
</protein>
<keyword evidence="4 6" id="KW-1133">Transmembrane helix</keyword>
<keyword evidence="3 6" id="KW-0812">Transmembrane</keyword>
<keyword evidence="5 6" id="KW-0472">Membrane</keyword>
<name>A0A1G6I8G7_9BACT</name>
<feature type="transmembrane region" description="Helical" evidence="6">
    <location>
        <begin position="212"/>
        <end position="235"/>
    </location>
</feature>
<evidence type="ECO:0000256" key="2">
    <source>
        <dbReference type="ARBA" id="ARBA00009773"/>
    </source>
</evidence>
<feature type="transmembrane region" description="Helical" evidence="6">
    <location>
        <begin position="129"/>
        <end position="151"/>
    </location>
</feature>
<comment type="subcellular location">
    <subcellularLocation>
        <location evidence="1">Membrane</location>
        <topology evidence="1">Multi-pass membrane protein</topology>
    </subcellularLocation>
</comment>
<keyword evidence="8" id="KW-1185">Reference proteome</keyword>
<reference evidence="8" key="1">
    <citation type="submission" date="2016-10" db="EMBL/GenBank/DDBJ databases">
        <authorList>
            <person name="Varghese N."/>
            <person name="Submissions S."/>
        </authorList>
    </citation>
    <scope>NUCLEOTIDE SEQUENCE [LARGE SCALE GENOMIC DNA]</scope>
    <source>
        <strain evidence="8">DSM 8415</strain>
    </source>
</reference>
<organism evidence="7 8">
    <name type="scientific">Desulfurella multipotens</name>
    <dbReference type="NCBI Taxonomy" id="79269"/>
    <lineage>
        <taxon>Bacteria</taxon>
        <taxon>Pseudomonadati</taxon>
        <taxon>Campylobacterota</taxon>
        <taxon>Desulfurellia</taxon>
        <taxon>Desulfurellales</taxon>
        <taxon>Desulfurellaceae</taxon>
        <taxon>Desulfurella</taxon>
    </lineage>
</organism>
<dbReference type="PANTHER" id="PTHR21716">
    <property type="entry name" value="TRANSMEMBRANE PROTEIN"/>
    <property type="match status" value="1"/>
</dbReference>
<dbReference type="RefSeq" id="WP_092127600.1">
    <property type="nucleotide sequence ID" value="NZ_FMYU01000001.1"/>
</dbReference>
<evidence type="ECO:0000313" key="7">
    <source>
        <dbReference type="EMBL" id="SDC02804.1"/>
    </source>
</evidence>
<dbReference type="Pfam" id="PF01594">
    <property type="entry name" value="AI-2E_transport"/>
    <property type="match status" value="1"/>
</dbReference>
<sequence length="323" mass="35929">MKLNFLSFSLVATIILSVLIIIPFWKPILWGIVLAIVFVPVKVYVQKFVKSDLWASLIVLFIMLILILLPFVFLIGISSSQINSILEFSKKAIAEYSNFNLPFFGFVKVYTANINAQIMDFLTKNAISIFSYTYKTITDLIFALLVSFYIIKDKDKFLNYIESFIQDKKTFEKLKQTIKLSLKATLIGGVIIALIQGILCAVGFLIVGISGFFIWIGLGAIVSFVPVVGTALLWAPASLYFLITGSYIKGLFLLVWGGVFVGSVDNYIRPLLIGSYMSIHPLVLFFSIMGGIVFFGLIGIFVGPIIVSLADAVLNVYKKEKIS</sequence>
<evidence type="ECO:0000256" key="4">
    <source>
        <dbReference type="ARBA" id="ARBA00022989"/>
    </source>
</evidence>